<organism evidence="1">
    <name type="scientific">uncultured Caudovirales phage</name>
    <dbReference type="NCBI Taxonomy" id="2100421"/>
    <lineage>
        <taxon>Viruses</taxon>
        <taxon>Duplodnaviria</taxon>
        <taxon>Heunggongvirae</taxon>
        <taxon>Uroviricota</taxon>
        <taxon>Caudoviricetes</taxon>
        <taxon>Peduoviridae</taxon>
        <taxon>Maltschvirus</taxon>
        <taxon>Maltschvirus maltsch</taxon>
    </lineage>
</organism>
<dbReference type="EMBL" id="LR797156">
    <property type="protein sequence ID" value="CAB4190073.1"/>
    <property type="molecule type" value="Genomic_DNA"/>
</dbReference>
<name>A0A6J5R099_9CAUD</name>
<accession>A0A6J5R099</accession>
<sequence>MAIDSGPFGGVVLTGEDARAFVRWIESDEPPPQAAIDAMRRGKELVRQFNETGSVSFTIHCKD</sequence>
<protein>
    <submittedName>
        <fullName evidence="1">Uncharacterized protein</fullName>
    </submittedName>
</protein>
<reference evidence="1" key="1">
    <citation type="submission" date="2020-05" db="EMBL/GenBank/DDBJ databases">
        <authorList>
            <person name="Chiriac C."/>
            <person name="Salcher M."/>
            <person name="Ghai R."/>
            <person name="Kavagutti S V."/>
        </authorList>
    </citation>
    <scope>NUCLEOTIDE SEQUENCE</scope>
</reference>
<evidence type="ECO:0000313" key="1">
    <source>
        <dbReference type="EMBL" id="CAB4190073.1"/>
    </source>
</evidence>
<gene>
    <name evidence="1" type="ORF">UFOVP1193_33</name>
</gene>
<proteinExistence type="predicted"/>